<dbReference type="InterPro" id="IPR010865">
    <property type="entry name" value="DUF1499"/>
</dbReference>
<dbReference type="EMBL" id="CP026118">
    <property type="protein sequence ID" value="QAS51769.1"/>
    <property type="molecule type" value="Genomic_DNA"/>
</dbReference>
<evidence type="ECO:0000313" key="1">
    <source>
        <dbReference type="EMBL" id="QAS51769.1"/>
    </source>
</evidence>
<dbReference type="Proteomes" id="UP000287756">
    <property type="component" value="Chromosome"/>
</dbReference>
<gene>
    <name evidence="1" type="ORF">HLI_05740</name>
</gene>
<reference evidence="1 2" key="1">
    <citation type="submission" date="2018-01" db="EMBL/GenBank/DDBJ databases">
        <title>The whole genome sequencing and assembly of Halobacillus litoralis ERB031 strain.</title>
        <authorList>
            <person name="Lee S.-J."/>
            <person name="Park M.-K."/>
            <person name="Kim J.-Y."/>
            <person name="Lee Y.-J."/>
            <person name="Yi H."/>
            <person name="Bahn Y.-S."/>
            <person name="Kim J.F."/>
            <person name="Lee D.-W."/>
        </authorList>
    </citation>
    <scope>NUCLEOTIDE SEQUENCE [LARGE SCALE GENOMIC DNA]</scope>
    <source>
        <strain evidence="1 2">ERB 031</strain>
    </source>
</reference>
<dbReference type="Pfam" id="PF07386">
    <property type="entry name" value="DUF1499"/>
    <property type="match status" value="1"/>
</dbReference>
<accession>A0A410MAM4</accession>
<dbReference type="PANTHER" id="PTHR34801:SF6">
    <property type="entry name" value="SLL1620 PROTEIN"/>
    <property type="match status" value="1"/>
</dbReference>
<organism evidence="1 2">
    <name type="scientific">Halobacillus litoralis</name>
    <dbReference type="NCBI Taxonomy" id="45668"/>
    <lineage>
        <taxon>Bacteria</taxon>
        <taxon>Bacillati</taxon>
        <taxon>Bacillota</taxon>
        <taxon>Bacilli</taxon>
        <taxon>Bacillales</taxon>
        <taxon>Bacillaceae</taxon>
        <taxon>Halobacillus</taxon>
    </lineage>
</organism>
<dbReference type="PIRSF" id="PIRSF026426">
    <property type="entry name" value="DUF1499"/>
    <property type="match status" value="1"/>
</dbReference>
<name>A0A410MAM4_9BACI</name>
<sequence>MTKIYLGVKEGKLAACPSSPNCVSTQTKNHDKQMAPLPFTQDLATSKDMIKQLLSRMERTTIESESDDYIHSIIQTKWLRFKDDVEFYFDSEEKVIHFRSASRVGYSDLGVNNKRMKAFSKQYEEMRRGQT</sequence>
<evidence type="ECO:0000313" key="2">
    <source>
        <dbReference type="Proteomes" id="UP000287756"/>
    </source>
</evidence>
<protein>
    <submittedName>
        <fullName evidence="1">DUF1499 domain-containing protein</fullName>
    </submittedName>
</protein>
<dbReference type="AlphaFoldDB" id="A0A410MAM4"/>
<proteinExistence type="predicted"/>
<dbReference type="OrthoDB" id="9793534at2"/>
<dbReference type="RefSeq" id="WP_128523798.1">
    <property type="nucleotide sequence ID" value="NZ_CANLVY010000008.1"/>
</dbReference>
<dbReference type="PANTHER" id="PTHR34801">
    <property type="entry name" value="EXPRESSED PROTEIN"/>
    <property type="match status" value="1"/>
</dbReference>
<dbReference type="KEGG" id="hli:HLI_05740"/>